<comment type="caution">
    <text evidence="12">The sequence shown here is derived from an EMBL/GenBank/DDBJ whole genome shotgun (WGS) entry which is preliminary data.</text>
</comment>
<gene>
    <name evidence="12" type="ORF">SNE40_010064</name>
</gene>
<protein>
    <recommendedName>
        <fullName evidence="10">Transporter</fullName>
    </recommendedName>
</protein>
<feature type="binding site" evidence="8">
    <location>
        <position position="460"/>
    </location>
    <ligand>
        <name>Na(+)</name>
        <dbReference type="ChEBI" id="CHEBI:29101"/>
        <label>1</label>
    </ligand>
</feature>
<keyword evidence="13" id="KW-1185">Reference proteome</keyword>
<dbReference type="PROSITE" id="PS00610">
    <property type="entry name" value="NA_NEUROTRAN_SYMP_1"/>
    <property type="match status" value="1"/>
</dbReference>
<sequence>MDFGATANRDGKGKHCSLGAASDVDIFFIDVDTTKQNQVSPHHFEICTKMKTLKEDGEDSIKEEPTRMKWKRSLDFLLSLIGYGVGIGNIWRFPYLCAKNGGAVFLIPYAIFMILLALPLTFLELSIGQYSGKSTFDVWDICPAFRGLGVAATFLSGINSMYFNMILAWILYYLVHSFMSPLPWTTCDNWWNTDNCFVQTYVTANSTLNETNTNHQPGINGTYGRHQAYEYGINLTMDSTTNVTNSSLKHTTASEEFWNHNVLRISEGLDDIGAMQWHLVVALVVGWLMIFLCIVKGVKSVGKVVYVTATLPYVFITIILVRAVTLPGAMDGIKFYIIPDFSKLANIQVWIQALMQIFFSMGIGWGGFTTMASYNKFNNNILRDSIIYCIVGEGTSFYAGFVVFSVLGFMSHKTGSNVADIVKTGPGLAFITYPEALSQLPLPQLWAVLFFLMLLFVAIDSMFVSVEVCVTTITDLIPNIKSRARLIVTAGTCFFMFLFTLVYTTQAGIYVFQLVDWYMAAITLILITILESIVIGWMYGADRYLDDLQMMLGKRPSVLFKYLWRFVNPVILIFVLISTLVRYQPPTYGDYVFPPYASGIGWIIALSSAVPIPIWIGKEIMQRKGTLAQKIKASFKPNANWGPAKDYKLAYDTSETEMM</sequence>
<dbReference type="Pfam" id="PF00209">
    <property type="entry name" value="SNF"/>
    <property type="match status" value="1"/>
</dbReference>
<dbReference type="PRINTS" id="PR00176">
    <property type="entry name" value="NANEUSMPORT"/>
</dbReference>
<evidence type="ECO:0000256" key="9">
    <source>
        <dbReference type="PIRSR" id="PIRSR600175-2"/>
    </source>
</evidence>
<keyword evidence="8" id="KW-0915">Sodium</keyword>
<evidence type="ECO:0000256" key="10">
    <source>
        <dbReference type="RuleBase" id="RU003732"/>
    </source>
</evidence>
<feature type="binding site" evidence="8">
    <location>
        <position position="82"/>
    </location>
    <ligand>
        <name>Na(+)</name>
        <dbReference type="ChEBI" id="CHEBI:29101"/>
        <label>1</label>
    </ligand>
</feature>
<dbReference type="GO" id="GO:0005886">
    <property type="term" value="C:plasma membrane"/>
    <property type="evidence" value="ECO:0007669"/>
    <property type="project" value="TreeGrafter"/>
</dbReference>
<evidence type="ECO:0000313" key="12">
    <source>
        <dbReference type="EMBL" id="KAK6182356.1"/>
    </source>
</evidence>
<evidence type="ECO:0000256" key="1">
    <source>
        <dbReference type="ARBA" id="ARBA00004141"/>
    </source>
</evidence>
<comment type="similarity">
    <text evidence="2 10">Belongs to the sodium:neurotransmitter symporter (SNF) (TC 2.A.22) family.</text>
</comment>
<comment type="subcellular location">
    <subcellularLocation>
        <location evidence="1">Membrane</location>
        <topology evidence="1">Multi-pass membrane protein</topology>
    </subcellularLocation>
</comment>
<dbReference type="PANTHER" id="PTHR11616:SF321">
    <property type="entry name" value="SODIUM-DEPENDENT NUTRIENT AMINO ACID TRANSPORTER 1-RELATED"/>
    <property type="match status" value="1"/>
</dbReference>
<feature type="transmembrane region" description="Helical" evidence="11">
    <location>
        <begin position="517"/>
        <end position="541"/>
    </location>
</feature>
<dbReference type="EMBL" id="JAZGQO010000007">
    <property type="protein sequence ID" value="KAK6182356.1"/>
    <property type="molecule type" value="Genomic_DNA"/>
</dbReference>
<dbReference type="GO" id="GO:0015179">
    <property type="term" value="F:L-amino acid transmembrane transporter activity"/>
    <property type="evidence" value="ECO:0007669"/>
    <property type="project" value="TreeGrafter"/>
</dbReference>
<feature type="transmembrane region" description="Helical" evidence="11">
    <location>
        <begin position="349"/>
        <end position="374"/>
    </location>
</feature>
<feature type="transmembrane region" description="Helical" evidence="11">
    <location>
        <begin position="106"/>
        <end position="127"/>
    </location>
</feature>
<feature type="transmembrane region" description="Helical" evidence="11">
    <location>
        <begin position="76"/>
        <end position="94"/>
    </location>
</feature>
<keyword evidence="8" id="KW-0479">Metal-binding</keyword>
<dbReference type="AlphaFoldDB" id="A0AAN8JQV2"/>
<feature type="transmembrane region" description="Helical" evidence="11">
    <location>
        <begin position="445"/>
        <end position="474"/>
    </location>
</feature>
<feature type="transmembrane region" description="Helical" evidence="11">
    <location>
        <begin position="148"/>
        <end position="175"/>
    </location>
</feature>
<reference evidence="12 13" key="1">
    <citation type="submission" date="2024-01" db="EMBL/GenBank/DDBJ databases">
        <title>The genome of the rayed Mediterranean limpet Patella caerulea (Linnaeus, 1758).</title>
        <authorList>
            <person name="Anh-Thu Weber A."/>
            <person name="Halstead-Nussloch G."/>
        </authorList>
    </citation>
    <scope>NUCLEOTIDE SEQUENCE [LARGE SCALE GENOMIC DNA]</scope>
    <source>
        <strain evidence="12">AATW-2023a</strain>
        <tissue evidence="12">Whole specimen</tissue>
    </source>
</reference>
<evidence type="ECO:0000313" key="13">
    <source>
        <dbReference type="Proteomes" id="UP001347796"/>
    </source>
</evidence>
<dbReference type="PANTHER" id="PTHR11616">
    <property type="entry name" value="SODIUM/CHLORIDE DEPENDENT TRANSPORTER"/>
    <property type="match status" value="1"/>
</dbReference>
<evidence type="ECO:0000256" key="11">
    <source>
        <dbReference type="SAM" id="Phobius"/>
    </source>
</evidence>
<dbReference type="Proteomes" id="UP001347796">
    <property type="component" value="Unassembled WGS sequence"/>
</dbReference>
<evidence type="ECO:0000256" key="5">
    <source>
        <dbReference type="ARBA" id="ARBA00022989"/>
    </source>
</evidence>
<evidence type="ECO:0000256" key="8">
    <source>
        <dbReference type="PIRSR" id="PIRSR600175-1"/>
    </source>
</evidence>
<feature type="disulfide bond" evidence="9">
    <location>
        <begin position="187"/>
        <end position="196"/>
    </location>
</feature>
<dbReference type="InterPro" id="IPR000175">
    <property type="entry name" value="Na/ntran_symport"/>
</dbReference>
<keyword evidence="6 11" id="KW-0472">Membrane</keyword>
<dbReference type="SUPFAM" id="SSF161070">
    <property type="entry name" value="SNF-like"/>
    <property type="match status" value="1"/>
</dbReference>
<dbReference type="GO" id="GO:0046872">
    <property type="term" value="F:metal ion binding"/>
    <property type="evidence" value="ECO:0007669"/>
    <property type="project" value="UniProtKB-KW"/>
</dbReference>
<keyword evidence="9" id="KW-1015">Disulfide bond</keyword>
<evidence type="ECO:0000256" key="2">
    <source>
        <dbReference type="ARBA" id="ARBA00006459"/>
    </source>
</evidence>
<feature type="binding site" evidence="8">
    <location>
        <position position="461"/>
    </location>
    <ligand>
        <name>Na(+)</name>
        <dbReference type="ChEBI" id="CHEBI:29101"/>
        <label>1</label>
    </ligand>
</feature>
<feature type="transmembrane region" description="Helical" evidence="11">
    <location>
        <begin position="562"/>
        <end position="583"/>
    </location>
</feature>
<feature type="transmembrane region" description="Helical" evidence="11">
    <location>
        <begin position="275"/>
        <end position="295"/>
    </location>
</feature>
<keyword evidence="4 10" id="KW-0812">Transmembrane</keyword>
<evidence type="ECO:0000256" key="6">
    <source>
        <dbReference type="ARBA" id="ARBA00023136"/>
    </source>
</evidence>
<evidence type="ECO:0000256" key="3">
    <source>
        <dbReference type="ARBA" id="ARBA00022448"/>
    </source>
</evidence>
<feature type="binding site" evidence="8">
    <location>
        <position position="360"/>
    </location>
    <ligand>
        <name>Na(+)</name>
        <dbReference type="ChEBI" id="CHEBI:29101"/>
        <label>1</label>
    </ligand>
</feature>
<keyword evidence="7" id="KW-0325">Glycoprotein</keyword>
<feature type="transmembrane region" description="Helical" evidence="11">
    <location>
        <begin position="386"/>
        <end position="410"/>
    </location>
</feature>
<keyword evidence="5 11" id="KW-1133">Transmembrane helix</keyword>
<feature type="binding site" evidence="8">
    <location>
        <position position="85"/>
    </location>
    <ligand>
        <name>Na(+)</name>
        <dbReference type="ChEBI" id="CHEBI:29101"/>
        <label>1</label>
    </ligand>
</feature>
<keyword evidence="3 10" id="KW-0813">Transport</keyword>
<dbReference type="GO" id="GO:0089718">
    <property type="term" value="P:amino acid import across plasma membrane"/>
    <property type="evidence" value="ECO:0007669"/>
    <property type="project" value="TreeGrafter"/>
</dbReference>
<feature type="transmembrane region" description="Helical" evidence="11">
    <location>
        <begin position="304"/>
        <end position="329"/>
    </location>
</feature>
<name>A0AAN8JQV2_PATCE</name>
<proteinExistence type="inferred from homology"/>
<accession>A0AAN8JQV2</accession>
<feature type="transmembrane region" description="Helical" evidence="11">
    <location>
        <begin position="486"/>
        <end position="505"/>
    </location>
</feature>
<evidence type="ECO:0000256" key="4">
    <source>
        <dbReference type="ARBA" id="ARBA00022692"/>
    </source>
</evidence>
<dbReference type="PROSITE" id="PS50267">
    <property type="entry name" value="NA_NEUROTRAN_SYMP_3"/>
    <property type="match status" value="1"/>
</dbReference>
<keyword evidence="10" id="KW-0769">Symport</keyword>
<feature type="binding site" evidence="8">
    <location>
        <position position="89"/>
    </location>
    <ligand>
        <name>Na(+)</name>
        <dbReference type="ChEBI" id="CHEBI:29101"/>
        <label>1</label>
    </ligand>
</feature>
<dbReference type="InterPro" id="IPR037272">
    <property type="entry name" value="SNS_sf"/>
</dbReference>
<dbReference type="GO" id="GO:0005283">
    <property type="term" value="F:amino acid:sodium symporter activity"/>
    <property type="evidence" value="ECO:0007669"/>
    <property type="project" value="TreeGrafter"/>
</dbReference>
<organism evidence="12 13">
    <name type="scientific">Patella caerulea</name>
    <name type="common">Rayed Mediterranean limpet</name>
    <dbReference type="NCBI Taxonomy" id="87958"/>
    <lineage>
        <taxon>Eukaryota</taxon>
        <taxon>Metazoa</taxon>
        <taxon>Spiralia</taxon>
        <taxon>Lophotrochozoa</taxon>
        <taxon>Mollusca</taxon>
        <taxon>Gastropoda</taxon>
        <taxon>Patellogastropoda</taxon>
        <taxon>Patelloidea</taxon>
        <taxon>Patellidae</taxon>
        <taxon>Patella</taxon>
    </lineage>
</organism>
<evidence type="ECO:0000256" key="7">
    <source>
        <dbReference type="ARBA" id="ARBA00023180"/>
    </source>
</evidence>
<feature type="transmembrane region" description="Helical" evidence="11">
    <location>
        <begin position="595"/>
        <end position="616"/>
    </location>
</feature>